<accession>A0A0A8ZF67</accession>
<reference evidence="1" key="1">
    <citation type="submission" date="2014-09" db="EMBL/GenBank/DDBJ databases">
        <authorList>
            <person name="Magalhaes I.L.F."/>
            <person name="Oliveira U."/>
            <person name="Santos F.R."/>
            <person name="Vidigal T.H.D.A."/>
            <person name="Brescovit A.D."/>
            <person name="Santos A.J."/>
        </authorList>
    </citation>
    <scope>NUCLEOTIDE SEQUENCE</scope>
    <source>
        <tissue evidence="1">Shoot tissue taken approximately 20 cm above the soil surface</tissue>
    </source>
</reference>
<dbReference type="AlphaFoldDB" id="A0A0A8ZF67"/>
<reference evidence="1" key="2">
    <citation type="journal article" date="2015" name="Data Brief">
        <title>Shoot transcriptome of the giant reed, Arundo donax.</title>
        <authorList>
            <person name="Barrero R.A."/>
            <person name="Guerrero F.D."/>
            <person name="Moolhuijzen P."/>
            <person name="Goolsby J.A."/>
            <person name="Tidwell J."/>
            <person name="Bellgard S.E."/>
            <person name="Bellgard M.I."/>
        </authorList>
    </citation>
    <scope>NUCLEOTIDE SEQUENCE</scope>
    <source>
        <tissue evidence="1">Shoot tissue taken approximately 20 cm above the soil surface</tissue>
    </source>
</reference>
<protein>
    <submittedName>
        <fullName evidence="1">Uncharacterized protein</fullName>
    </submittedName>
</protein>
<dbReference type="EMBL" id="GBRH01259871">
    <property type="protein sequence ID" value="JAD38024.1"/>
    <property type="molecule type" value="Transcribed_RNA"/>
</dbReference>
<evidence type="ECO:0000313" key="1">
    <source>
        <dbReference type="EMBL" id="JAD38024.1"/>
    </source>
</evidence>
<name>A0A0A8ZF67_ARUDO</name>
<organism evidence="1">
    <name type="scientific">Arundo donax</name>
    <name type="common">Giant reed</name>
    <name type="synonym">Donax arundinaceus</name>
    <dbReference type="NCBI Taxonomy" id="35708"/>
    <lineage>
        <taxon>Eukaryota</taxon>
        <taxon>Viridiplantae</taxon>
        <taxon>Streptophyta</taxon>
        <taxon>Embryophyta</taxon>
        <taxon>Tracheophyta</taxon>
        <taxon>Spermatophyta</taxon>
        <taxon>Magnoliopsida</taxon>
        <taxon>Liliopsida</taxon>
        <taxon>Poales</taxon>
        <taxon>Poaceae</taxon>
        <taxon>PACMAD clade</taxon>
        <taxon>Arundinoideae</taxon>
        <taxon>Arundineae</taxon>
        <taxon>Arundo</taxon>
    </lineage>
</organism>
<proteinExistence type="predicted"/>
<sequence>MPTGACTRHETQFLDVHGSIVGFELPPGRFVLLSVRLDFTACRF</sequence>